<dbReference type="GO" id="GO:0006281">
    <property type="term" value="P:DNA repair"/>
    <property type="evidence" value="ECO:0007669"/>
    <property type="project" value="InterPro"/>
</dbReference>
<dbReference type="Gene3D" id="3.30.70.270">
    <property type="match status" value="1"/>
</dbReference>
<dbReference type="GO" id="GO:0005829">
    <property type="term" value="C:cytosol"/>
    <property type="evidence" value="ECO:0007669"/>
    <property type="project" value="TreeGrafter"/>
</dbReference>
<dbReference type="STRING" id="885272.JonanDRAFT_0426"/>
<dbReference type="GO" id="GO:0003887">
    <property type="term" value="F:DNA-directed DNA polymerase activity"/>
    <property type="evidence" value="ECO:0007669"/>
    <property type="project" value="TreeGrafter"/>
</dbReference>
<dbReference type="Gene3D" id="3.40.1170.60">
    <property type="match status" value="1"/>
</dbReference>
<evidence type="ECO:0000259" key="2">
    <source>
        <dbReference type="PROSITE" id="PS50173"/>
    </source>
</evidence>
<dbReference type="GO" id="GO:0042276">
    <property type="term" value="P:error-prone translesion synthesis"/>
    <property type="evidence" value="ECO:0007669"/>
    <property type="project" value="TreeGrafter"/>
</dbReference>
<reference evidence="3 4" key="1">
    <citation type="submission" date="2011-11" db="EMBL/GenBank/DDBJ databases">
        <title>The Noncontiguous Finished genome of Jonquetella anthropi DSM 22815.</title>
        <authorList>
            <consortium name="US DOE Joint Genome Institute (JGI-PGF)"/>
            <person name="Lucas S."/>
            <person name="Copeland A."/>
            <person name="Lapidus A."/>
            <person name="Glavina del Rio T."/>
            <person name="Dalin E."/>
            <person name="Tice H."/>
            <person name="Bruce D."/>
            <person name="Goodwin L."/>
            <person name="Pitluck S."/>
            <person name="Peters L."/>
            <person name="Mikhailova N."/>
            <person name="Held B."/>
            <person name="Kyrpides N."/>
            <person name="Mavromatis K."/>
            <person name="Ivanova N."/>
            <person name="Markowitz V."/>
            <person name="Cheng J.-F."/>
            <person name="Hugenholtz P."/>
            <person name="Woyke T."/>
            <person name="Wu D."/>
            <person name="Gronow S."/>
            <person name="Wellnitz S."/>
            <person name="Brambilla E."/>
            <person name="Klenk H.-P."/>
            <person name="Eisen J.A."/>
        </authorList>
    </citation>
    <scope>NUCLEOTIDE SEQUENCE [LARGE SCALE GENOMIC DNA]</scope>
    <source>
        <strain evidence="3 4">DSM 22815</strain>
    </source>
</reference>
<dbReference type="GO" id="GO:0003684">
    <property type="term" value="F:damaged DNA binding"/>
    <property type="evidence" value="ECO:0007669"/>
    <property type="project" value="InterPro"/>
</dbReference>
<dbReference type="OrthoDB" id="9808813at2"/>
<dbReference type="HOGENOM" id="CLU_012348_3_0_0"/>
<dbReference type="InterPro" id="IPR050116">
    <property type="entry name" value="DNA_polymerase-Y"/>
</dbReference>
<dbReference type="Pfam" id="PF00817">
    <property type="entry name" value="IMS"/>
    <property type="match status" value="1"/>
</dbReference>
<gene>
    <name evidence="3" type="ORF">JonanDRAFT_0426</name>
</gene>
<dbReference type="InterPro" id="IPR017961">
    <property type="entry name" value="DNA_pol_Y-fam_little_finger"/>
</dbReference>
<organism evidence="3 4">
    <name type="scientific">Jonquetella anthropi DSM 22815</name>
    <dbReference type="NCBI Taxonomy" id="885272"/>
    <lineage>
        <taxon>Bacteria</taxon>
        <taxon>Thermotogati</taxon>
        <taxon>Synergistota</taxon>
        <taxon>Synergistia</taxon>
        <taxon>Synergistales</taxon>
        <taxon>Dethiosulfovibrionaceae</taxon>
        <taxon>Jonquetella</taxon>
    </lineage>
</organism>
<comment type="similarity">
    <text evidence="1">Belongs to the DNA polymerase type-Y family.</text>
</comment>
<dbReference type="PANTHER" id="PTHR11076:SF34">
    <property type="entry name" value="PROTEIN UMUC"/>
    <property type="match status" value="1"/>
</dbReference>
<protein>
    <submittedName>
        <fullName evidence="3">Nucleotidyltransferase/DNA polymerase involved in DNA repair</fullName>
    </submittedName>
</protein>
<evidence type="ECO:0000313" key="3">
    <source>
        <dbReference type="EMBL" id="EHM12836.1"/>
    </source>
</evidence>
<dbReference type="InterPro" id="IPR036775">
    <property type="entry name" value="DNA_pol_Y-fam_lit_finger_sf"/>
</dbReference>
<dbReference type="Proteomes" id="UP000003806">
    <property type="component" value="Chromosome"/>
</dbReference>
<dbReference type="Pfam" id="PF11799">
    <property type="entry name" value="IMS_C"/>
    <property type="match status" value="1"/>
</dbReference>
<keyword evidence="3" id="KW-0808">Transferase</keyword>
<dbReference type="InterPro" id="IPR001126">
    <property type="entry name" value="UmuC"/>
</dbReference>
<accession>H0UJA3</accession>
<evidence type="ECO:0000313" key="4">
    <source>
        <dbReference type="Proteomes" id="UP000003806"/>
    </source>
</evidence>
<dbReference type="CDD" id="cd01700">
    <property type="entry name" value="PolY_Pol_V_umuC"/>
    <property type="match status" value="1"/>
</dbReference>
<dbReference type="Gene3D" id="1.10.150.20">
    <property type="entry name" value="5' to 3' exonuclease, C-terminal subdomain"/>
    <property type="match status" value="1"/>
</dbReference>
<dbReference type="AlphaFoldDB" id="H0UJA3"/>
<dbReference type="PANTHER" id="PTHR11076">
    <property type="entry name" value="DNA REPAIR POLYMERASE UMUC / TRANSFERASE FAMILY MEMBER"/>
    <property type="match status" value="1"/>
</dbReference>
<dbReference type="eggNOG" id="COG0389">
    <property type="taxonomic scope" value="Bacteria"/>
</dbReference>
<feature type="domain" description="UmuC" evidence="2">
    <location>
        <begin position="8"/>
        <end position="189"/>
    </location>
</feature>
<dbReference type="PROSITE" id="PS50173">
    <property type="entry name" value="UMUC"/>
    <property type="match status" value="1"/>
</dbReference>
<dbReference type="EMBL" id="CM001376">
    <property type="protein sequence ID" value="EHM12836.1"/>
    <property type="molecule type" value="Genomic_DNA"/>
</dbReference>
<dbReference type="GO" id="GO:0009432">
    <property type="term" value="P:SOS response"/>
    <property type="evidence" value="ECO:0007669"/>
    <property type="project" value="TreeGrafter"/>
</dbReference>
<keyword evidence="4" id="KW-1185">Reference proteome</keyword>
<sequence>MAFGQALIGLCDGDNFFVSCERVFRPELNGRPVVVLSSNDGCVISRSNEAKRLGIPMCAPFFKIAPLVRRHGMTALSGNMEMYREMSDRMMAVIAQFSDQVEQYSVDEAFFNLSIASLTDPAAHCLALRRTIARRIGLPVSIGAAPSKTLAKAASEMTKGKEPGVRLIRPEETACAVASMPVERVWGIGKRTARKMLSFGIRLVPQLTARPNGWLKGHFSIREVQIADELRGLKRFPLSSQEETPQSIQVTRTSAGPLRTEDELWDGLIRHILGGTARLRRHHLAAGRMELFIRTSYFSSQSRFASSRASFSPPTDDDLACLRAGRQILSRVFQPGWNYRASGVRFSDLSPSQPRQLTFADQLPGTRKRHRLMEAVDALNADLGAGTVLPAALLSKNRSAAQHSMTSDSPLILPEQLRPVLFSRTDGDG</sequence>
<dbReference type="Gene3D" id="3.30.1490.100">
    <property type="entry name" value="DNA polymerase, Y-family, little finger domain"/>
    <property type="match status" value="1"/>
</dbReference>
<name>H0UJA3_9BACT</name>
<proteinExistence type="inferred from homology"/>
<dbReference type="InterPro" id="IPR043502">
    <property type="entry name" value="DNA/RNA_pol_sf"/>
</dbReference>
<evidence type="ECO:0000256" key="1">
    <source>
        <dbReference type="ARBA" id="ARBA00010945"/>
    </source>
</evidence>
<dbReference type="SUPFAM" id="SSF56672">
    <property type="entry name" value="DNA/RNA polymerases"/>
    <property type="match status" value="1"/>
</dbReference>
<dbReference type="InterPro" id="IPR043128">
    <property type="entry name" value="Rev_trsase/Diguanyl_cyclase"/>
</dbReference>
<dbReference type="RefSeq" id="WP_008520363.1">
    <property type="nucleotide sequence ID" value="NZ_CM001376.1"/>
</dbReference>